<comment type="caution">
    <text evidence="4">The sequence shown here is derived from an EMBL/GenBank/DDBJ whole genome shotgun (WGS) entry which is preliminary data.</text>
</comment>
<accession>A0A432AVX3</accession>
<dbReference type="InterPro" id="IPR001296">
    <property type="entry name" value="Glyco_trans_1"/>
</dbReference>
<dbReference type="InterPro" id="IPR023881">
    <property type="entry name" value="Thiol_BshA"/>
</dbReference>
<dbReference type="EMBL" id="WUBZ01000025">
    <property type="protein sequence ID" value="MWV54900.1"/>
    <property type="molecule type" value="Genomic_DNA"/>
</dbReference>
<protein>
    <submittedName>
        <fullName evidence="4">N-acetyl-alpha-D-glucosaminyl L-malate synthase BshA</fullName>
    </submittedName>
</protein>
<dbReference type="InterPro" id="IPR028098">
    <property type="entry name" value="Glyco_trans_4-like_N"/>
</dbReference>
<reference evidence="4 5" key="1">
    <citation type="submission" date="2018-12" db="EMBL/GenBank/DDBJ databases">
        <authorList>
            <person name="Lunina O.N."/>
            <person name="Grouzdev D.S."/>
            <person name="Gorlenko V.M."/>
            <person name="Savvichev A.S."/>
        </authorList>
    </citation>
    <scope>NUCLEOTIDE SEQUENCE [LARGE SCALE GENOMIC DNA]</scope>
    <source>
        <strain evidence="4 5">BrKhr-17</strain>
    </source>
</reference>
<dbReference type="Proteomes" id="UP000279908">
    <property type="component" value="Unassembled WGS sequence"/>
</dbReference>
<dbReference type="NCBIfam" id="TIGR03999">
    <property type="entry name" value="thiol_BshA"/>
    <property type="match status" value="1"/>
</dbReference>
<sequence>MKIGISCQHTYGGSGAVATELGKALALKGHTVHFFSQSAPFRLGAFSSNIHYHEVEAMHYPLFECPFHSLALASKIAEVAFYEKLDVVHAHYAIPHAMSAMLARQMLEDKCPQRDCFRLATTLHGTDITVVGADRGMHDAVRLVINKSDGVTAVSQYLKDETVKMFSPKQEIEVIHNFVDTEVFRRIAAPDILRQLVPGKGKTVIHISNFRPVKRISDIVSVFHRLTQQLDATLLMVGDGPERSEAETEVRRLGIADRVHFLGKIDDIVPLLSVSDLMLMPSDAESFGLAALEAMACGVPVIVTSAGGFPEFIEQGRHGYLCPPGDREAMTEKALLLLADGKHWQECSEACVQQAKQFETVRLVDRYEAFYERLLG</sequence>
<feature type="domain" description="Glycosyltransferase subfamily 4-like N-terminal" evidence="2">
    <location>
        <begin position="11"/>
        <end position="182"/>
    </location>
</feature>
<dbReference type="AlphaFoldDB" id="A0A432AVX3"/>
<dbReference type="PANTHER" id="PTHR12526">
    <property type="entry name" value="GLYCOSYLTRANSFERASE"/>
    <property type="match status" value="1"/>
</dbReference>
<proteinExistence type="predicted"/>
<evidence type="ECO:0000259" key="2">
    <source>
        <dbReference type="Pfam" id="PF13439"/>
    </source>
</evidence>
<name>A0A432AVX3_CHLPH</name>
<organism evidence="4 5">
    <name type="scientific">Chlorobium phaeovibrioides</name>
    <dbReference type="NCBI Taxonomy" id="1094"/>
    <lineage>
        <taxon>Bacteria</taxon>
        <taxon>Pseudomonadati</taxon>
        <taxon>Chlorobiota</taxon>
        <taxon>Chlorobiia</taxon>
        <taxon>Chlorobiales</taxon>
        <taxon>Chlorobiaceae</taxon>
        <taxon>Chlorobium/Pelodictyon group</taxon>
        <taxon>Chlorobium</taxon>
    </lineage>
</organism>
<dbReference type="PANTHER" id="PTHR12526:SF599">
    <property type="entry name" value="N-ACETYL-ALPHA-D-GLUCOSAMINYL L-MALATE SYNTHASE"/>
    <property type="match status" value="1"/>
</dbReference>
<gene>
    <name evidence="4" type="primary">bshA</name>
    <name evidence="4" type="ORF">EKD02_04675</name>
    <name evidence="3" type="ORF">GJ685_07485</name>
</gene>
<evidence type="ECO:0000313" key="4">
    <source>
        <dbReference type="EMBL" id="RTY38386.1"/>
    </source>
</evidence>
<dbReference type="Pfam" id="PF00534">
    <property type="entry name" value="Glycos_transf_1"/>
    <property type="match status" value="1"/>
</dbReference>
<dbReference type="GO" id="GO:0016757">
    <property type="term" value="F:glycosyltransferase activity"/>
    <property type="evidence" value="ECO:0007669"/>
    <property type="project" value="InterPro"/>
</dbReference>
<dbReference type="GO" id="GO:0071793">
    <property type="term" value="P:bacillithiol biosynthetic process"/>
    <property type="evidence" value="ECO:0007669"/>
    <property type="project" value="InterPro"/>
</dbReference>
<keyword evidence="6" id="KW-1185">Reference proteome</keyword>
<feature type="domain" description="Glycosyl transferase family 1" evidence="1">
    <location>
        <begin position="197"/>
        <end position="350"/>
    </location>
</feature>
<dbReference type="Proteomes" id="UP000489351">
    <property type="component" value="Unassembled WGS sequence"/>
</dbReference>
<evidence type="ECO:0000313" key="6">
    <source>
        <dbReference type="Proteomes" id="UP000489351"/>
    </source>
</evidence>
<dbReference type="SUPFAM" id="SSF53756">
    <property type="entry name" value="UDP-Glycosyltransferase/glycogen phosphorylase"/>
    <property type="match status" value="1"/>
</dbReference>
<evidence type="ECO:0000313" key="5">
    <source>
        <dbReference type="Proteomes" id="UP000279908"/>
    </source>
</evidence>
<evidence type="ECO:0000259" key="1">
    <source>
        <dbReference type="Pfam" id="PF00534"/>
    </source>
</evidence>
<dbReference type="RefSeq" id="WP_126384076.1">
    <property type="nucleotide sequence ID" value="NZ_RXYK01000005.1"/>
</dbReference>
<reference evidence="3 6" key="2">
    <citation type="submission" date="2019-11" db="EMBL/GenBank/DDBJ databases">
        <title>Green- and brown-colored morphotypes of Chlorobia in the stratified aquatic ecosystems of Kandalaksha Gulf (White Sea): A model for study of the accessory genome evolution.</title>
        <authorList>
            <person name="Grouzdev D.S."/>
        </authorList>
    </citation>
    <scope>NUCLEOTIDE SEQUENCE [LARGE SCALE GENOMIC DNA]</scope>
    <source>
        <strain evidence="3 6">ZM</strain>
    </source>
</reference>
<dbReference type="Gene3D" id="3.40.50.2000">
    <property type="entry name" value="Glycogen Phosphorylase B"/>
    <property type="match status" value="2"/>
</dbReference>
<dbReference type="Pfam" id="PF13439">
    <property type="entry name" value="Glyco_transf_4"/>
    <property type="match status" value="1"/>
</dbReference>
<dbReference type="EMBL" id="RXYK01000005">
    <property type="protein sequence ID" value="RTY38386.1"/>
    <property type="molecule type" value="Genomic_DNA"/>
</dbReference>
<evidence type="ECO:0000313" key="3">
    <source>
        <dbReference type="EMBL" id="MWV54900.1"/>
    </source>
</evidence>